<dbReference type="Pfam" id="PF12214">
    <property type="entry name" value="TPX2_importin"/>
    <property type="match status" value="1"/>
</dbReference>
<reference evidence="3" key="1">
    <citation type="submission" date="2022-08" db="EMBL/GenBank/DDBJ databases">
        <authorList>
            <person name="Gutierrez-Valencia J."/>
        </authorList>
    </citation>
    <scope>NUCLEOTIDE SEQUENCE</scope>
</reference>
<feature type="compositionally biased region" description="Polar residues" evidence="1">
    <location>
        <begin position="339"/>
        <end position="349"/>
    </location>
</feature>
<dbReference type="GO" id="GO:0060236">
    <property type="term" value="P:regulation of mitotic spindle organization"/>
    <property type="evidence" value="ECO:0007669"/>
    <property type="project" value="InterPro"/>
</dbReference>
<dbReference type="GO" id="GO:0005880">
    <property type="term" value="C:nuclear microtubule"/>
    <property type="evidence" value="ECO:0007669"/>
    <property type="project" value="TreeGrafter"/>
</dbReference>
<feature type="region of interest" description="Disordered" evidence="1">
    <location>
        <begin position="190"/>
        <end position="373"/>
    </location>
</feature>
<evidence type="ECO:0000313" key="3">
    <source>
        <dbReference type="EMBL" id="CAI0404317.1"/>
    </source>
</evidence>
<evidence type="ECO:0000313" key="4">
    <source>
        <dbReference type="Proteomes" id="UP001154282"/>
    </source>
</evidence>
<evidence type="ECO:0000256" key="1">
    <source>
        <dbReference type="SAM" id="MobiDB-lite"/>
    </source>
</evidence>
<feature type="region of interest" description="Disordered" evidence="1">
    <location>
        <begin position="74"/>
        <end position="139"/>
    </location>
</feature>
<dbReference type="EMBL" id="CAMGYJ010000004">
    <property type="protein sequence ID" value="CAI0404317.1"/>
    <property type="molecule type" value="Genomic_DNA"/>
</dbReference>
<organism evidence="3 4">
    <name type="scientific">Linum tenue</name>
    <dbReference type="NCBI Taxonomy" id="586396"/>
    <lineage>
        <taxon>Eukaryota</taxon>
        <taxon>Viridiplantae</taxon>
        <taxon>Streptophyta</taxon>
        <taxon>Embryophyta</taxon>
        <taxon>Tracheophyta</taxon>
        <taxon>Spermatophyta</taxon>
        <taxon>Magnoliopsida</taxon>
        <taxon>eudicotyledons</taxon>
        <taxon>Gunneridae</taxon>
        <taxon>Pentapetalae</taxon>
        <taxon>rosids</taxon>
        <taxon>fabids</taxon>
        <taxon>Malpighiales</taxon>
        <taxon>Linaceae</taxon>
        <taxon>Linum</taxon>
    </lineage>
</organism>
<feature type="region of interest" description="Disordered" evidence="1">
    <location>
        <begin position="153"/>
        <end position="178"/>
    </location>
</feature>
<dbReference type="Proteomes" id="UP001154282">
    <property type="component" value="Unassembled WGS sequence"/>
</dbReference>
<dbReference type="GO" id="GO:0090307">
    <property type="term" value="P:mitotic spindle assembly"/>
    <property type="evidence" value="ECO:0007669"/>
    <property type="project" value="TreeGrafter"/>
</dbReference>
<dbReference type="GO" id="GO:0030295">
    <property type="term" value="F:protein kinase activator activity"/>
    <property type="evidence" value="ECO:0007669"/>
    <property type="project" value="TreeGrafter"/>
</dbReference>
<feature type="compositionally biased region" description="Basic and acidic residues" evidence="1">
    <location>
        <begin position="303"/>
        <end position="331"/>
    </location>
</feature>
<feature type="compositionally biased region" description="Basic and acidic residues" evidence="1">
    <location>
        <begin position="196"/>
        <end position="206"/>
    </location>
</feature>
<feature type="compositionally biased region" description="Basic and acidic residues" evidence="1">
    <location>
        <begin position="229"/>
        <end position="243"/>
    </location>
</feature>
<proteinExistence type="predicted"/>
<dbReference type="GO" id="GO:0008017">
    <property type="term" value="F:microtubule binding"/>
    <property type="evidence" value="ECO:0007669"/>
    <property type="project" value="TreeGrafter"/>
</dbReference>
<dbReference type="PANTHER" id="PTHR14326:SF55">
    <property type="entry name" value="CELL CYCLE REGULATED MICROTUBULE ASSOCIATED PROTEIN"/>
    <property type="match status" value="1"/>
</dbReference>
<dbReference type="PANTHER" id="PTHR14326">
    <property type="entry name" value="TARGETING PROTEIN FOR XKLP2"/>
    <property type="match status" value="1"/>
</dbReference>
<feature type="compositionally biased region" description="Low complexity" evidence="1">
    <location>
        <begin position="157"/>
        <end position="168"/>
    </location>
</feature>
<feature type="compositionally biased region" description="Polar residues" evidence="1">
    <location>
        <begin position="79"/>
        <end position="90"/>
    </location>
</feature>
<accession>A0AAV0J336</accession>
<feature type="domain" description="TPX2 central" evidence="2">
    <location>
        <begin position="213"/>
        <end position="319"/>
    </location>
</feature>
<gene>
    <name evidence="3" type="ORF">LITE_LOCUS12406</name>
</gene>
<sequence>MDELEDLEAEEFFSDPFSGVEEFDLDYEFDAPKFYDFTKQEPDSDADEAQGWLDVAAGYPPSPLALKMYWRPLVPPVETNPSSSDRTNSSVEDEDNDEPGSKPSDCKCEPKSPAKSPAKSRSSSFMNPTASHLAKKLAPEQIQCERLLRRFPKDAISEGNSSRSSSTSGVPATKRQKLEAGYLRKAARLKHRALLHHKESNPKDVNKASSRPRATVPVQPNLATAGRAELWRSKTKSEFEKCAKPSTSPAKTRPLNGKLYKVPSLPIPRKSARQLPEVQGVKLPRSKSSSEKDKIDLTSGPPLRDKQEQPGRTRSLKTKESKGTDKRRFLDEPPVDAFNQLSLASQPHSTTRHETKVHPQPEVSKENTPNDLNQENEVKPHWPGPVILHHCGNENTTASSLGYQMNNNRSMPIH</sequence>
<dbReference type="InterPro" id="IPR009675">
    <property type="entry name" value="TPX2_fam"/>
</dbReference>
<feature type="compositionally biased region" description="Basic and acidic residues" evidence="1">
    <location>
        <begin position="351"/>
        <end position="365"/>
    </location>
</feature>
<protein>
    <recommendedName>
        <fullName evidence="2">TPX2 central domain-containing protein</fullName>
    </recommendedName>
</protein>
<dbReference type="AlphaFoldDB" id="A0AAV0J336"/>
<dbReference type="InterPro" id="IPR027330">
    <property type="entry name" value="TPX2_central_dom"/>
</dbReference>
<name>A0AAV0J336_9ROSI</name>
<feature type="compositionally biased region" description="Low complexity" evidence="1">
    <location>
        <begin position="113"/>
        <end position="124"/>
    </location>
</feature>
<dbReference type="GO" id="GO:0005819">
    <property type="term" value="C:spindle"/>
    <property type="evidence" value="ECO:0007669"/>
    <property type="project" value="InterPro"/>
</dbReference>
<evidence type="ECO:0000259" key="2">
    <source>
        <dbReference type="Pfam" id="PF12214"/>
    </source>
</evidence>
<comment type="caution">
    <text evidence="3">The sequence shown here is derived from an EMBL/GenBank/DDBJ whole genome shotgun (WGS) entry which is preliminary data.</text>
</comment>
<keyword evidence="4" id="KW-1185">Reference proteome</keyword>